<evidence type="ECO:0000313" key="8">
    <source>
        <dbReference type="EMBL" id="BDI28790.1"/>
    </source>
</evidence>
<protein>
    <submittedName>
        <fullName evidence="8">Uncharacterized protein</fullName>
    </submittedName>
</protein>
<evidence type="ECO:0000313" key="9">
    <source>
        <dbReference type="Proteomes" id="UP000287394"/>
    </source>
</evidence>
<dbReference type="InterPro" id="IPR025405">
    <property type="entry name" value="DUF4131"/>
</dbReference>
<dbReference type="PANTHER" id="PTHR30619">
    <property type="entry name" value="DNA INTERNALIZATION/COMPETENCE PROTEIN COMEC/REC2"/>
    <property type="match status" value="1"/>
</dbReference>
<evidence type="ECO:0000259" key="6">
    <source>
        <dbReference type="Pfam" id="PF03772"/>
    </source>
</evidence>
<dbReference type="Pfam" id="PF03772">
    <property type="entry name" value="Competence"/>
    <property type="match status" value="1"/>
</dbReference>
<dbReference type="GO" id="GO:0005886">
    <property type="term" value="C:plasma membrane"/>
    <property type="evidence" value="ECO:0007669"/>
    <property type="project" value="UniProtKB-SubCell"/>
</dbReference>
<sequence>MRASLQHRPLLCFACAFALGVAACGAGHTPLWLIAAALALGGALLAWRASPWPLALTGLILAGMACGALRETSALVVPPGDIRHCAGQAALATVTGVIANDPERRPGRLLFRLRAEQVQMRGETKAVTGLLSVTLASSEARDTPTLDYGDRIALRGYLDLPPAATNPGAFSWRDYLARQGVYAALSARRPPTLISHGAGANPILRAAWTARHQIVTALKAHLPPTDAAVLCGILIGQRSDLDPGLLADFVHTGTIHVLASAGLHVGILIWWLLAAARRLTIPRRWAALGIIAILWLYAVMAGGRPSVTRAALLATVYLAALFFEREPDLPTSLGFAALAILLDNPQTLFDSGFQMSFLTVATLAVTMPLWSDYWRERAERWTRLAPAVRRAAFWGLELAGLTLFAQLGSAPIVAGAYNEFSLSGVLANLLVVPALFLIVPLGFLTAAFAGISSGAAALSATLLLPLLDYVIAVVRACGEGRWAFRAIQTPPIVLIALYYAGVAFAAALLARRKISSNRPLAH</sequence>
<feature type="domain" description="ComEC/Rec2-related protein" evidence="6">
    <location>
        <begin position="233"/>
        <end position="511"/>
    </location>
</feature>
<dbReference type="KEGG" id="ccot:CCAX7_008410"/>
<keyword evidence="2" id="KW-1003">Cell membrane</keyword>
<dbReference type="PROSITE" id="PS51257">
    <property type="entry name" value="PROKAR_LIPOPROTEIN"/>
    <property type="match status" value="1"/>
</dbReference>
<name>A0A402CTY7_9BACT</name>
<evidence type="ECO:0000259" key="7">
    <source>
        <dbReference type="Pfam" id="PF13567"/>
    </source>
</evidence>
<dbReference type="RefSeq" id="WP_119320849.1">
    <property type="nucleotide sequence ID" value="NZ_AP025739.1"/>
</dbReference>
<accession>A0A402CTY7</accession>
<dbReference type="NCBIfam" id="TIGR00360">
    <property type="entry name" value="ComEC_N-term"/>
    <property type="match status" value="1"/>
</dbReference>
<keyword evidence="9" id="KW-1185">Reference proteome</keyword>
<dbReference type="Pfam" id="PF13567">
    <property type="entry name" value="DUF4131"/>
    <property type="match status" value="1"/>
</dbReference>
<feature type="domain" description="DUF4131" evidence="7">
    <location>
        <begin position="29"/>
        <end position="190"/>
    </location>
</feature>
<keyword evidence="3" id="KW-0812">Transmembrane</keyword>
<evidence type="ECO:0000256" key="5">
    <source>
        <dbReference type="ARBA" id="ARBA00023136"/>
    </source>
</evidence>
<organism evidence="8 9">
    <name type="scientific">Capsulimonas corticalis</name>
    <dbReference type="NCBI Taxonomy" id="2219043"/>
    <lineage>
        <taxon>Bacteria</taxon>
        <taxon>Bacillati</taxon>
        <taxon>Armatimonadota</taxon>
        <taxon>Armatimonadia</taxon>
        <taxon>Capsulimonadales</taxon>
        <taxon>Capsulimonadaceae</taxon>
        <taxon>Capsulimonas</taxon>
    </lineage>
</organism>
<dbReference type="AlphaFoldDB" id="A0A402CTY7"/>
<dbReference type="EMBL" id="AP025739">
    <property type="protein sequence ID" value="BDI28790.1"/>
    <property type="molecule type" value="Genomic_DNA"/>
</dbReference>
<dbReference type="OrthoDB" id="9761531at2"/>
<keyword evidence="5" id="KW-0472">Membrane</keyword>
<dbReference type="Proteomes" id="UP000287394">
    <property type="component" value="Chromosome"/>
</dbReference>
<dbReference type="InterPro" id="IPR004477">
    <property type="entry name" value="ComEC_N"/>
</dbReference>
<dbReference type="PANTHER" id="PTHR30619:SF1">
    <property type="entry name" value="RECOMBINATION PROTEIN 2"/>
    <property type="match status" value="1"/>
</dbReference>
<dbReference type="InterPro" id="IPR052159">
    <property type="entry name" value="Competence_DNA_uptake"/>
</dbReference>
<reference evidence="8 9" key="1">
    <citation type="journal article" date="2019" name="Int. J. Syst. Evol. Microbiol.">
        <title>Capsulimonas corticalis gen. nov., sp. nov., an aerobic capsulated bacterium, of a novel bacterial order, Capsulimonadales ord. nov., of the class Armatimonadia of the phylum Armatimonadetes.</title>
        <authorList>
            <person name="Li J."/>
            <person name="Kudo C."/>
            <person name="Tonouchi A."/>
        </authorList>
    </citation>
    <scope>NUCLEOTIDE SEQUENCE [LARGE SCALE GENOMIC DNA]</scope>
    <source>
        <strain evidence="8 9">AX-7</strain>
    </source>
</reference>
<evidence type="ECO:0000256" key="4">
    <source>
        <dbReference type="ARBA" id="ARBA00022989"/>
    </source>
</evidence>
<evidence type="ECO:0000256" key="3">
    <source>
        <dbReference type="ARBA" id="ARBA00022692"/>
    </source>
</evidence>
<evidence type="ECO:0000256" key="2">
    <source>
        <dbReference type="ARBA" id="ARBA00022475"/>
    </source>
</evidence>
<keyword evidence="4" id="KW-1133">Transmembrane helix</keyword>
<gene>
    <name evidence="8" type="ORF">CCAX7_008410</name>
</gene>
<proteinExistence type="predicted"/>
<evidence type="ECO:0000256" key="1">
    <source>
        <dbReference type="ARBA" id="ARBA00004651"/>
    </source>
</evidence>
<comment type="subcellular location">
    <subcellularLocation>
        <location evidence="1">Cell membrane</location>
        <topology evidence="1">Multi-pass membrane protein</topology>
    </subcellularLocation>
</comment>